<evidence type="ECO:0008006" key="3">
    <source>
        <dbReference type="Google" id="ProtNLM"/>
    </source>
</evidence>
<dbReference type="NCBIfam" id="TIGR04088">
    <property type="entry name" value="cognate_SipW"/>
    <property type="match status" value="1"/>
</dbReference>
<name>A0A940PB82_9ENTE</name>
<dbReference type="Proteomes" id="UP000674938">
    <property type="component" value="Unassembled WGS sequence"/>
</dbReference>
<dbReference type="RefSeq" id="WP_209527613.1">
    <property type="nucleotide sequence ID" value="NZ_JAEEGA010000006.1"/>
</dbReference>
<keyword evidence="2" id="KW-1185">Reference proteome</keyword>
<reference evidence="1" key="1">
    <citation type="submission" date="2020-12" db="EMBL/GenBank/DDBJ databases">
        <title>Vagococcus allomyrinae sp. nov. and Enterococcus lavae sp. nov., isolated from the larvae of Allomyrina dichotoma.</title>
        <authorList>
            <person name="Lee S.D."/>
        </authorList>
    </citation>
    <scope>NUCLEOTIDE SEQUENCE</scope>
    <source>
        <strain evidence="1">BWB3-3</strain>
    </source>
</reference>
<accession>A0A940PB82</accession>
<proteinExistence type="predicted"/>
<organism evidence="1 2">
    <name type="scientific">Vagococcus allomyrinae</name>
    <dbReference type="NCBI Taxonomy" id="2794353"/>
    <lineage>
        <taxon>Bacteria</taxon>
        <taxon>Bacillati</taxon>
        <taxon>Bacillota</taxon>
        <taxon>Bacilli</taxon>
        <taxon>Lactobacillales</taxon>
        <taxon>Enterococcaceae</taxon>
        <taxon>Vagococcus</taxon>
    </lineage>
</organism>
<evidence type="ECO:0000313" key="1">
    <source>
        <dbReference type="EMBL" id="MBP1041560.1"/>
    </source>
</evidence>
<dbReference type="InterPro" id="IPR023833">
    <property type="entry name" value="Signal_pept_SipW-depend-type"/>
</dbReference>
<dbReference type="AlphaFoldDB" id="A0A940PB82"/>
<protein>
    <recommendedName>
        <fullName evidence="3">SipW-cognate class signal peptide</fullName>
    </recommendedName>
</protein>
<dbReference type="EMBL" id="JAEEGA010000006">
    <property type="protein sequence ID" value="MBP1041560.1"/>
    <property type="molecule type" value="Genomic_DNA"/>
</dbReference>
<gene>
    <name evidence="1" type="ORF">I6N95_11135</name>
</gene>
<comment type="caution">
    <text evidence="1">The sequence shown here is derived from an EMBL/GenBank/DDBJ whole genome shotgun (WGS) entry which is preliminary data.</text>
</comment>
<sequence length="187" mass="19965">MTNNRKKIAGLLTIGLLLLVGIAGTFAYLTDKTAPKVNTFTVGKVGITLTEPKWDAATNHKIIPGAVLEKDPTITVTANSETAYVFAELAFTDSLAKYESAVTINYSSDWTLLKTDGNKKIYVYKTTVPTKSTDTVLAPVFGQLTFANTLTAASLEELKTAQLTVTGYAIQASGFADATAAWSEVSK</sequence>
<evidence type="ECO:0000313" key="2">
    <source>
        <dbReference type="Proteomes" id="UP000674938"/>
    </source>
</evidence>